<dbReference type="InterPro" id="IPR001940">
    <property type="entry name" value="Peptidase_S1C"/>
</dbReference>
<gene>
    <name evidence="9" type="ORF">GCM10025883_29350</name>
</gene>
<evidence type="ECO:0000259" key="8">
    <source>
        <dbReference type="PROSITE" id="PS50109"/>
    </source>
</evidence>
<organism evidence="9 10">
    <name type="scientific">Mobilicoccus caccae</name>
    <dbReference type="NCBI Taxonomy" id="1859295"/>
    <lineage>
        <taxon>Bacteria</taxon>
        <taxon>Bacillati</taxon>
        <taxon>Actinomycetota</taxon>
        <taxon>Actinomycetes</taxon>
        <taxon>Micrococcales</taxon>
        <taxon>Dermatophilaceae</taxon>
        <taxon>Mobilicoccus</taxon>
    </lineage>
</organism>
<dbReference type="Gene3D" id="3.30.565.10">
    <property type="entry name" value="Histidine kinase-like ATPase, C-terminal domain"/>
    <property type="match status" value="1"/>
</dbReference>
<dbReference type="PROSITE" id="PS50106">
    <property type="entry name" value="PDZ"/>
    <property type="match status" value="1"/>
</dbReference>
<dbReference type="InterPro" id="IPR003594">
    <property type="entry name" value="HATPase_dom"/>
</dbReference>
<feature type="domain" description="Histidine kinase" evidence="8">
    <location>
        <begin position="1"/>
        <end position="187"/>
    </location>
</feature>
<dbReference type="PROSITE" id="PS50109">
    <property type="entry name" value="HIS_KIN"/>
    <property type="match status" value="1"/>
</dbReference>
<dbReference type="SMART" id="SM00228">
    <property type="entry name" value="PDZ"/>
    <property type="match status" value="1"/>
</dbReference>
<dbReference type="PANTHER" id="PTHR43343">
    <property type="entry name" value="PEPTIDASE S12"/>
    <property type="match status" value="1"/>
</dbReference>
<feature type="region of interest" description="Disordered" evidence="5">
    <location>
        <begin position="197"/>
        <end position="241"/>
    </location>
</feature>
<keyword evidence="6" id="KW-0472">Membrane</keyword>
<dbReference type="Pfam" id="PF02518">
    <property type="entry name" value="HATPase_c"/>
    <property type="match status" value="1"/>
</dbReference>
<evidence type="ECO:0000256" key="4">
    <source>
        <dbReference type="ARBA" id="ARBA00022801"/>
    </source>
</evidence>
<dbReference type="Gene3D" id="2.40.10.10">
    <property type="entry name" value="Trypsin-like serine proteases"/>
    <property type="match status" value="2"/>
</dbReference>
<dbReference type="Pfam" id="PF13180">
    <property type="entry name" value="PDZ_2"/>
    <property type="match status" value="1"/>
</dbReference>
<evidence type="ECO:0000313" key="10">
    <source>
        <dbReference type="Proteomes" id="UP001157126"/>
    </source>
</evidence>
<evidence type="ECO:0000259" key="7">
    <source>
        <dbReference type="PROSITE" id="PS50106"/>
    </source>
</evidence>
<dbReference type="EMBL" id="BSUO01000001">
    <property type="protein sequence ID" value="GMA40890.1"/>
    <property type="molecule type" value="Genomic_DNA"/>
</dbReference>
<evidence type="ECO:0000256" key="6">
    <source>
        <dbReference type="SAM" id="Phobius"/>
    </source>
</evidence>
<dbReference type="Gene3D" id="2.30.42.10">
    <property type="match status" value="1"/>
</dbReference>
<keyword evidence="3" id="KW-0418">Kinase</keyword>
<name>A0ABQ6IU30_9MICO</name>
<evidence type="ECO:0000256" key="2">
    <source>
        <dbReference type="ARBA" id="ARBA00022670"/>
    </source>
</evidence>
<comment type="caution">
    <text evidence="9">The sequence shown here is derived from an EMBL/GenBank/DDBJ whole genome shotgun (WGS) entry which is preliminary data.</text>
</comment>
<dbReference type="InterPro" id="IPR009003">
    <property type="entry name" value="Peptidase_S1_PA"/>
</dbReference>
<keyword evidence="3" id="KW-0808">Transferase</keyword>
<dbReference type="CDD" id="cd00075">
    <property type="entry name" value="HATPase"/>
    <property type="match status" value="1"/>
</dbReference>
<feature type="compositionally biased region" description="Polar residues" evidence="5">
    <location>
        <begin position="272"/>
        <end position="281"/>
    </location>
</feature>
<dbReference type="Pfam" id="PF13365">
    <property type="entry name" value="Trypsin_2"/>
    <property type="match status" value="1"/>
</dbReference>
<dbReference type="Proteomes" id="UP001157126">
    <property type="component" value="Unassembled WGS sequence"/>
</dbReference>
<proteinExistence type="inferred from homology"/>
<dbReference type="InterPro" id="IPR051201">
    <property type="entry name" value="Chloro_Bact_Ser_Proteases"/>
</dbReference>
<feature type="region of interest" description="Disordered" evidence="5">
    <location>
        <begin position="272"/>
        <end position="295"/>
    </location>
</feature>
<keyword evidence="4" id="KW-0378">Hydrolase</keyword>
<dbReference type="InterPro" id="IPR005467">
    <property type="entry name" value="His_kinase_dom"/>
</dbReference>
<evidence type="ECO:0000256" key="3">
    <source>
        <dbReference type="ARBA" id="ARBA00022777"/>
    </source>
</evidence>
<dbReference type="PANTHER" id="PTHR43343:SF3">
    <property type="entry name" value="PROTEASE DO-LIKE 8, CHLOROPLASTIC"/>
    <property type="match status" value="1"/>
</dbReference>
<dbReference type="InterPro" id="IPR036034">
    <property type="entry name" value="PDZ_sf"/>
</dbReference>
<accession>A0ABQ6IU30</accession>
<dbReference type="InterPro" id="IPR043504">
    <property type="entry name" value="Peptidase_S1_PA_chymotrypsin"/>
</dbReference>
<feature type="domain" description="PDZ" evidence="7">
    <location>
        <begin position="509"/>
        <end position="601"/>
    </location>
</feature>
<feature type="transmembrane region" description="Helical" evidence="6">
    <location>
        <begin position="244"/>
        <end position="266"/>
    </location>
</feature>
<dbReference type="SMART" id="SM00387">
    <property type="entry name" value="HATPase_c"/>
    <property type="match status" value="1"/>
</dbReference>
<evidence type="ECO:0000256" key="5">
    <source>
        <dbReference type="SAM" id="MobiDB-lite"/>
    </source>
</evidence>
<dbReference type="SUPFAM" id="SSF55874">
    <property type="entry name" value="ATPase domain of HSP90 chaperone/DNA topoisomerase II/histidine kinase"/>
    <property type="match status" value="1"/>
</dbReference>
<evidence type="ECO:0000313" key="9">
    <source>
        <dbReference type="EMBL" id="GMA40890.1"/>
    </source>
</evidence>
<dbReference type="PRINTS" id="PR00834">
    <property type="entry name" value="PROTEASES2C"/>
</dbReference>
<dbReference type="SUPFAM" id="SSF50494">
    <property type="entry name" value="Trypsin-like serine proteases"/>
    <property type="match status" value="1"/>
</dbReference>
<sequence>MQRIEGEATRMSGLVEDLLTLARLDNRRPMQMEPIDLTVIAGDVVQDARARDTTHTLRLTGLAGQRLGPATVDGDDARLRQVVTNLVANALQHTPAGTSITVSVGTEDDRCRVEVADNGPGVAPEAMPHLFERFYRTDPARGRQATGGHGLGLAIVAAIAQAHGGRTGVAPTPGGGATFVLDLPVPHRPLMTCPRRCHEQHPELPHGSPEPTWHSEPHGPASGQAPVWESPQQQKPPRKRRRGVWVVLAVMVLVIALLGTAAMMTLRSGVQTSDFSQNSGLPQGADAPRAPVEQADASAPDWSATAAAVSPSVVSIAVASGRSGGEGSGVVFDSEGHVLTNHHVVAAAGNGGTILVTLADKRVFEAKIDGSDAATDLAVLSLQGAPEDLRPISAGDDRQLKVGQPVMAIGNPLGLSGTVTTGIVSALNRPVSTTQESQGQNPFGGQQQGELVVTNAIQTSAAINPGNSGGALVDASGKLVGINSSIASLSQQSGNIGIGFAIPVTEAQAVAKQLMESGKVKHPYLGVRLTDAIATEGQTKRRAAGIASVETGTPAAAGGLRDGDAVIAIDGTPVDSSLSLTAQVRARTVGTPTKLTILRDGQRQDIQVNLAERN</sequence>
<keyword evidence="10" id="KW-1185">Reference proteome</keyword>
<protein>
    <recommendedName>
        <fullName evidence="11">Serine protease PepD</fullName>
    </recommendedName>
</protein>
<comment type="similarity">
    <text evidence="1">Belongs to the peptidase S1C family.</text>
</comment>
<keyword evidence="6" id="KW-0812">Transmembrane</keyword>
<keyword evidence="6" id="KW-1133">Transmembrane helix</keyword>
<dbReference type="SUPFAM" id="SSF50156">
    <property type="entry name" value="PDZ domain-like"/>
    <property type="match status" value="1"/>
</dbReference>
<evidence type="ECO:0000256" key="1">
    <source>
        <dbReference type="ARBA" id="ARBA00010541"/>
    </source>
</evidence>
<dbReference type="InterPro" id="IPR036890">
    <property type="entry name" value="HATPase_C_sf"/>
</dbReference>
<keyword evidence="2" id="KW-0645">Protease</keyword>
<reference evidence="10" key="1">
    <citation type="journal article" date="2019" name="Int. J. Syst. Evol. Microbiol.">
        <title>The Global Catalogue of Microorganisms (GCM) 10K type strain sequencing project: providing services to taxonomists for standard genome sequencing and annotation.</title>
        <authorList>
            <consortium name="The Broad Institute Genomics Platform"/>
            <consortium name="The Broad Institute Genome Sequencing Center for Infectious Disease"/>
            <person name="Wu L."/>
            <person name="Ma J."/>
        </authorList>
    </citation>
    <scope>NUCLEOTIDE SEQUENCE [LARGE SCALE GENOMIC DNA]</scope>
    <source>
        <strain evidence="10">NBRC 113072</strain>
    </source>
</reference>
<evidence type="ECO:0008006" key="11">
    <source>
        <dbReference type="Google" id="ProtNLM"/>
    </source>
</evidence>
<dbReference type="InterPro" id="IPR001478">
    <property type="entry name" value="PDZ"/>
</dbReference>